<sequence>MRGCLVEEIAVTPANINDGKAGPDTLPDNPGEVFADSAYCGNHFGDA</sequence>
<protein>
    <submittedName>
        <fullName evidence="1">Transposase</fullName>
    </submittedName>
</protein>
<evidence type="ECO:0000313" key="1">
    <source>
        <dbReference type="EMBL" id="KKC32599.1"/>
    </source>
</evidence>
<comment type="caution">
    <text evidence="1">The sequence shown here is derived from an EMBL/GenBank/DDBJ whole genome shotgun (WGS) entry which is preliminary data.</text>
</comment>
<evidence type="ECO:0000313" key="2">
    <source>
        <dbReference type="Proteomes" id="UP000033519"/>
    </source>
</evidence>
<name>A0ABR5DX53_9HYPH</name>
<reference evidence="1 2" key="1">
    <citation type="submission" date="2015-03" db="EMBL/GenBank/DDBJ databases">
        <authorList>
            <person name="Lepp D."/>
            <person name="Hassan Y.I."/>
            <person name="Li X.-Z."/>
            <person name="Zhou T."/>
        </authorList>
    </citation>
    <scope>NUCLEOTIDE SEQUENCE [LARGE SCALE GENOMIC DNA]</scope>
    <source>
        <strain evidence="1 2">Cr7-05</strain>
    </source>
</reference>
<gene>
    <name evidence="1" type="ORF">WH91_12235</name>
</gene>
<dbReference type="EMBL" id="LAPV01000129">
    <property type="protein sequence ID" value="KKC32599.1"/>
    <property type="molecule type" value="Genomic_DNA"/>
</dbReference>
<proteinExistence type="predicted"/>
<accession>A0ABR5DX53</accession>
<organism evidence="1 2">
    <name type="scientific">Devosia psychrophila</name>
    <dbReference type="NCBI Taxonomy" id="728005"/>
    <lineage>
        <taxon>Bacteria</taxon>
        <taxon>Pseudomonadati</taxon>
        <taxon>Pseudomonadota</taxon>
        <taxon>Alphaproteobacteria</taxon>
        <taxon>Hyphomicrobiales</taxon>
        <taxon>Devosiaceae</taxon>
        <taxon>Devosia</taxon>
    </lineage>
</organism>
<keyword evidence="2" id="KW-1185">Reference proteome</keyword>
<feature type="non-terminal residue" evidence="1">
    <location>
        <position position="47"/>
    </location>
</feature>
<dbReference type="Proteomes" id="UP000033519">
    <property type="component" value="Unassembled WGS sequence"/>
</dbReference>